<dbReference type="Pfam" id="PF00043">
    <property type="entry name" value="GST_C"/>
    <property type="match status" value="1"/>
</dbReference>
<evidence type="ECO:0000313" key="5">
    <source>
        <dbReference type="Proteomes" id="UP000001745"/>
    </source>
</evidence>
<dbReference type="SUPFAM" id="SSF47616">
    <property type="entry name" value="GST C-terminal domain-like"/>
    <property type="match status" value="1"/>
</dbReference>
<dbReference type="PhylomeDB" id="B8MVE4"/>
<dbReference type="PANTHER" id="PTHR44051">
    <property type="entry name" value="GLUTATHIONE S-TRANSFERASE-RELATED"/>
    <property type="match status" value="1"/>
</dbReference>
<gene>
    <name evidence="4" type="ORF">TSTA_007430</name>
</gene>
<reference evidence="5" key="1">
    <citation type="journal article" date="2015" name="Genome Announc.">
        <title>Genome sequence of the AIDS-associated pathogen Penicillium marneffei (ATCC18224) and its near taxonomic relative Talaromyces stipitatus (ATCC10500).</title>
        <authorList>
            <person name="Nierman W.C."/>
            <person name="Fedorova-Abrams N.D."/>
            <person name="Andrianopoulos A."/>
        </authorList>
    </citation>
    <scope>NUCLEOTIDE SEQUENCE [LARGE SCALE GENOMIC DNA]</scope>
    <source>
        <strain evidence="5">ATCC 10500 / CBS 375.48 / QM 6759 / NRRL 1006</strain>
    </source>
</reference>
<dbReference type="GO" id="GO:0016740">
    <property type="term" value="F:transferase activity"/>
    <property type="evidence" value="ECO:0007669"/>
    <property type="project" value="UniProtKB-KW"/>
</dbReference>
<name>B8MVE4_TALSN</name>
<evidence type="ECO:0000313" key="4">
    <source>
        <dbReference type="EMBL" id="EED11453.1"/>
    </source>
</evidence>
<evidence type="ECO:0000259" key="2">
    <source>
        <dbReference type="PROSITE" id="PS50404"/>
    </source>
</evidence>
<dbReference type="InterPro" id="IPR010987">
    <property type="entry name" value="Glutathione-S-Trfase_C-like"/>
</dbReference>
<dbReference type="PANTHER" id="PTHR44051:SF8">
    <property type="entry name" value="GLUTATHIONE S-TRANSFERASE GSTA"/>
    <property type="match status" value="1"/>
</dbReference>
<keyword evidence="5" id="KW-1185">Reference proteome</keyword>
<dbReference type="eggNOG" id="KOG0867">
    <property type="taxonomic scope" value="Eukaryota"/>
</dbReference>
<dbReference type="HOGENOM" id="CLU_011226_14_3_1"/>
<dbReference type="STRING" id="441959.B8MVE4"/>
<dbReference type="AlphaFoldDB" id="B8MVE4"/>
<evidence type="ECO:0000259" key="3">
    <source>
        <dbReference type="PROSITE" id="PS50405"/>
    </source>
</evidence>
<dbReference type="OrthoDB" id="422574at2759"/>
<keyword evidence="4" id="KW-0808">Transferase</keyword>
<feature type="domain" description="GST N-terminal" evidence="2">
    <location>
        <begin position="10"/>
        <end position="94"/>
    </location>
</feature>
<feature type="domain" description="GST C-terminal" evidence="3">
    <location>
        <begin position="88"/>
        <end position="224"/>
    </location>
</feature>
<dbReference type="InterPro" id="IPR004046">
    <property type="entry name" value="GST_C"/>
</dbReference>
<dbReference type="SUPFAM" id="SSF52833">
    <property type="entry name" value="Thioredoxin-like"/>
    <property type="match status" value="1"/>
</dbReference>
<dbReference type="GeneID" id="8103272"/>
<dbReference type="InterPro" id="IPR040079">
    <property type="entry name" value="Glutathione_S-Trfase"/>
</dbReference>
<comment type="similarity">
    <text evidence="1">Belongs to the GST superfamily.</text>
</comment>
<dbReference type="Pfam" id="PF13417">
    <property type="entry name" value="GST_N_3"/>
    <property type="match status" value="1"/>
</dbReference>
<dbReference type="InterPro" id="IPR036282">
    <property type="entry name" value="Glutathione-S-Trfase_C_sf"/>
</dbReference>
<dbReference type="OMA" id="ALEAWHN"/>
<dbReference type="EMBL" id="EQ962663">
    <property type="protein sequence ID" value="EED11453.1"/>
    <property type="molecule type" value="Genomic_DNA"/>
</dbReference>
<dbReference type="RefSeq" id="XP_002488769.1">
    <property type="nucleotide sequence ID" value="XM_002488724.1"/>
</dbReference>
<dbReference type="Gene3D" id="1.20.1050.130">
    <property type="match status" value="1"/>
</dbReference>
<sequence length="224" mass="25082">MSVVAAESRGFIDFYTKSGSTNGAKIAIILNELSLTYRLHKVDKAPKDTEAYRAISPNSHFPVVVDIHPDGFKVSLDQTGAIAQYLINEYDQDHTISFPKRSPEEIEATNWFFFGASRVAPSHDEAVHYKKEAPETIPYSIDRFQNKTLGLFFALEQRLEKTGDYLVGHKFSIADIAQIPFVVAAEEAGINIERFPYLTSWYEKVLSRQGVKKGLSVAGIEFSA</sequence>
<dbReference type="PROSITE" id="PS50405">
    <property type="entry name" value="GST_CTER"/>
    <property type="match status" value="1"/>
</dbReference>
<evidence type="ECO:0000256" key="1">
    <source>
        <dbReference type="ARBA" id="ARBA00007409"/>
    </source>
</evidence>
<organism evidence="4 5">
    <name type="scientific">Talaromyces stipitatus (strain ATCC 10500 / CBS 375.48 / QM 6759 / NRRL 1006)</name>
    <name type="common">Penicillium stipitatum</name>
    <dbReference type="NCBI Taxonomy" id="441959"/>
    <lineage>
        <taxon>Eukaryota</taxon>
        <taxon>Fungi</taxon>
        <taxon>Dikarya</taxon>
        <taxon>Ascomycota</taxon>
        <taxon>Pezizomycotina</taxon>
        <taxon>Eurotiomycetes</taxon>
        <taxon>Eurotiomycetidae</taxon>
        <taxon>Eurotiales</taxon>
        <taxon>Trichocomaceae</taxon>
        <taxon>Talaromyces</taxon>
        <taxon>Talaromyces sect. Talaromyces</taxon>
    </lineage>
</organism>
<dbReference type="InterPro" id="IPR004045">
    <property type="entry name" value="Glutathione_S-Trfase_N"/>
</dbReference>
<dbReference type="SFLD" id="SFLDG00358">
    <property type="entry name" value="Main_(cytGST)"/>
    <property type="match status" value="1"/>
</dbReference>
<protein>
    <submittedName>
        <fullName evidence="4">Glutathione-S-transferase theta, GST, putative</fullName>
    </submittedName>
</protein>
<dbReference type="PROSITE" id="PS50404">
    <property type="entry name" value="GST_NTER"/>
    <property type="match status" value="1"/>
</dbReference>
<dbReference type="InParanoid" id="B8MVE4"/>
<dbReference type="Proteomes" id="UP000001745">
    <property type="component" value="Unassembled WGS sequence"/>
</dbReference>
<proteinExistence type="inferred from homology"/>
<dbReference type="SFLD" id="SFLDS00019">
    <property type="entry name" value="Glutathione_Transferase_(cytos"/>
    <property type="match status" value="1"/>
</dbReference>
<dbReference type="InterPro" id="IPR036249">
    <property type="entry name" value="Thioredoxin-like_sf"/>
</dbReference>
<accession>B8MVE4</accession>
<dbReference type="VEuPathDB" id="FungiDB:TSTA_007430"/>